<gene>
    <name evidence="6" type="ORF">CVLEPA_LOCUS564</name>
</gene>
<comment type="caution">
    <text evidence="6">The sequence shown here is derived from an EMBL/GenBank/DDBJ whole genome shotgun (WGS) entry which is preliminary data.</text>
</comment>
<name>A0ABP0EZB1_CLALP</name>
<dbReference type="PRINTS" id="PR00385">
    <property type="entry name" value="P450"/>
</dbReference>
<dbReference type="InterPro" id="IPR001128">
    <property type="entry name" value="Cyt_P450"/>
</dbReference>
<proteinExistence type="inferred from homology"/>
<evidence type="ECO:0000313" key="6">
    <source>
        <dbReference type="EMBL" id="CAK8671505.1"/>
    </source>
</evidence>
<dbReference type="PROSITE" id="PS00086">
    <property type="entry name" value="CYTOCHROME_P450"/>
    <property type="match status" value="1"/>
</dbReference>
<evidence type="ECO:0000256" key="3">
    <source>
        <dbReference type="ARBA" id="ARBA00022723"/>
    </source>
</evidence>
<dbReference type="SUPFAM" id="SSF48264">
    <property type="entry name" value="Cytochrome P450"/>
    <property type="match status" value="1"/>
</dbReference>
<evidence type="ECO:0000313" key="7">
    <source>
        <dbReference type="Proteomes" id="UP001642483"/>
    </source>
</evidence>
<sequence length="245" mass="27725">MFRPMIDKHKKNFQPDCIRDYIDAFLYEQKYGKEKEYFTDPQLRVTVRDLFVGGTETTSTTLAWLFLGLLNYPDYHEKIVAEVDEVLGGSGNPSMAHRPDMPVTCAFIQEVMRYCAIIPIALTHKTTQDTTLYGFTLPKGTAVTSSIHVVHFDPQNFPNPHVFNPGRHIDENGKFVYSAKVVAFSLGRRACLGEALAKMEVFLIFVGILQKFIISSGSTDLPTMRDGNMGLFYGPKPYKVILELR</sequence>
<dbReference type="Gene3D" id="1.10.630.10">
    <property type="entry name" value="Cytochrome P450"/>
    <property type="match status" value="1"/>
</dbReference>
<protein>
    <submittedName>
        <fullName evidence="6">Uncharacterized protein</fullName>
    </submittedName>
</protein>
<evidence type="ECO:0000256" key="4">
    <source>
        <dbReference type="ARBA" id="ARBA00023004"/>
    </source>
</evidence>
<dbReference type="PANTHER" id="PTHR24300">
    <property type="entry name" value="CYTOCHROME P450 508A4-RELATED"/>
    <property type="match status" value="1"/>
</dbReference>
<evidence type="ECO:0000256" key="5">
    <source>
        <dbReference type="RuleBase" id="RU000461"/>
    </source>
</evidence>
<organism evidence="6 7">
    <name type="scientific">Clavelina lepadiformis</name>
    <name type="common">Light-bulb sea squirt</name>
    <name type="synonym">Ascidia lepadiformis</name>
    <dbReference type="NCBI Taxonomy" id="159417"/>
    <lineage>
        <taxon>Eukaryota</taxon>
        <taxon>Metazoa</taxon>
        <taxon>Chordata</taxon>
        <taxon>Tunicata</taxon>
        <taxon>Ascidiacea</taxon>
        <taxon>Aplousobranchia</taxon>
        <taxon>Clavelinidae</taxon>
        <taxon>Clavelina</taxon>
    </lineage>
</organism>
<dbReference type="InterPro" id="IPR050182">
    <property type="entry name" value="Cytochrome_P450_fam2"/>
</dbReference>
<dbReference type="EMBL" id="CAWYQH010000001">
    <property type="protein sequence ID" value="CAK8671505.1"/>
    <property type="molecule type" value="Genomic_DNA"/>
</dbReference>
<keyword evidence="3 5" id="KW-0479">Metal-binding</keyword>
<reference evidence="6 7" key="1">
    <citation type="submission" date="2024-02" db="EMBL/GenBank/DDBJ databases">
        <authorList>
            <person name="Daric V."/>
            <person name="Darras S."/>
        </authorList>
    </citation>
    <scope>NUCLEOTIDE SEQUENCE [LARGE SCALE GENOMIC DNA]</scope>
</reference>
<dbReference type="InterPro" id="IPR036396">
    <property type="entry name" value="Cyt_P450_sf"/>
</dbReference>
<comment type="similarity">
    <text evidence="2 5">Belongs to the cytochrome P450 family.</text>
</comment>
<dbReference type="PRINTS" id="PR00463">
    <property type="entry name" value="EP450I"/>
</dbReference>
<dbReference type="Pfam" id="PF00067">
    <property type="entry name" value="p450"/>
    <property type="match status" value="1"/>
</dbReference>
<comment type="cofactor">
    <cofactor evidence="1">
        <name>heme</name>
        <dbReference type="ChEBI" id="CHEBI:30413"/>
    </cofactor>
</comment>
<keyword evidence="7" id="KW-1185">Reference proteome</keyword>
<dbReference type="Proteomes" id="UP001642483">
    <property type="component" value="Unassembled WGS sequence"/>
</dbReference>
<dbReference type="InterPro" id="IPR002401">
    <property type="entry name" value="Cyt_P450_E_grp-I"/>
</dbReference>
<keyword evidence="5" id="KW-0560">Oxidoreductase</keyword>
<accession>A0ABP0EZB1</accession>
<dbReference type="InterPro" id="IPR017972">
    <property type="entry name" value="Cyt_P450_CS"/>
</dbReference>
<keyword evidence="5" id="KW-0349">Heme</keyword>
<evidence type="ECO:0000256" key="1">
    <source>
        <dbReference type="ARBA" id="ARBA00001971"/>
    </source>
</evidence>
<dbReference type="PANTHER" id="PTHR24300:SF397">
    <property type="entry name" value="CYTOCHROME P450 2U1"/>
    <property type="match status" value="1"/>
</dbReference>
<keyword evidence="4 5" id="KW-0408">Iron</keyword>
<evidence type="ECO:0000256" key="2">
    <source>
        <dbReference type="ARBA" id="ARBA00010617"/>
    </source>
</evidence>
<keyword evidence="5" id="KW-0503">Monooxygenase</keyword>